<reference evidence="2 3" key="1">
    <citation type="journal article" date="1998" name="Science">
        <title>Genome sequence of the nematode C. elegans: a platform for investigating biology.</title>
        <authorList>
            <consortium name="The C. elegans sequencing consortium"/>
            <person name="Sulson J.E."/>
            <person name="Waterston R."/>
        </authorList>
    </citation>
    <scope>NUCLEOTIDE SEQUENCE [LARGE SCALE GENOMIC DNA]</scope>
    <source>
        <strain evidence="2 3">Bristol N2</strain>
    </source>
</reference>
<organism evidence="2 3">
    <name type="scientific">Caenorhabditis elegans</name>
    <dbReference type="NCBI Taxonomy" id="6239"/>
    <lineage>
        <taxon>Eukaryota</taxon>
        <taxon>Metazoa</taxon>
        <taxon>Ecdysozoa</taxon>
        <taxon>Nematoda</taxon>
        <taxon>Chromadorea</taxon>
        <taxon>Rhabditida</taxon>
        <taxon>Rhabditina</taxon>
        <taxon>Rhabditomorpha</taxon>
        <taxon>Rhabditoidea</taxon>
        <taxon>Rhabditidae</taxon>
        <taxon>Peloderinae</taxon>
        <taxon>Caenorhabditis</taxon>
    </lineage>
</organism>
<dbReference type="UCSC" id="T04B2.7">
    <property type="organism name" value="c. elegans"/>
</dbReference>
<sequence>MGKSKSKSNSRSISKWKKFFSNGGGNEKTAVTGDSHEDDKPPPGNQSPNDKSRESVFSGNSRSKSLIKRRGIREEQKTTEDKNVEQPSPNPNSKSIGEEKKERKEEKVKKDEKLKKDDGGGGGVGGSKTEDVPVKIPKKIEAKKEEQEASVFEEVAGPAAPAQSGTHGIKNKMRWKIDVDGADIKGDQKMPEVIDKLAALRKKSKMKKCKVLKANEKAGAVEDDESCEDIIINSARVLQLIKLESLISKEIPVEADQELLRGFCRSGDQEDKAEVFIEKITLAICNAIVQKNEFIRQVVVPGELRMFAVDEKKAKLPIMALLMARKDLLYVSWLKPNRDVENTLDGTWSGMAMKKDSGGCPVRSTLL</sequence>
<dbReference type="HOGENOM" id="CLU_059626_0_0_1"/>
<dbReference type="OMA" id="NKRRANM"/>
<dbReference type="InParanoid" id="Q86GC1"/>
<proteinExistence type="predicted"/>
<dbReference type="Proteomes" id="UP000001940">
    <property type="component" value="Chromosome IV"/>
</dbReference>
<dbReference type="FunCoup" id="Q86GC1">
    <property type="interactions" value="1522"/>
</dbReference>
<dbReference type="PANTHER" id="PTHR38631:SF1">
    <property type="entry name" value="DUF2780 DOMAIN-CONTAINING PROTEIN-RELATED"/>
    <property type="match status" value="1"/>
</dbReference>
<dbReference type="eggNOG" id="ENOG502R20G">
    <property type="taxonomic scope" value="Eukaryota"/>
</dbReference>
<dbReference type="EMBL" id="BX284604">
    <property type="protein sequence ID" value="CAD60422.2"/>
    <property type="molecule type" value="Genomic_DNA"/>
</dbReference>
<dbReference type="STRING" id="6239.T04B2.7.1"/>
<gene>
    <name evidence="2" type="ORF">CELE_T04B2.7</name>
    <name evidence="2 4" type="ORF">T04B2.7</name>
</gene>
<dbReference type="WormBase" id="T04B2.7">
    <property type="protein sequence ID" value="CE36499"/>
    <property type="gene ID" value="WBGene00011425"/>
</dbReference>
<evidence type="ECO:0000313" key="3">
    <source>
        <dbReference type="Proteomes" id="UP000001940"/>
    </source>
</evidence>
<dbReference type="AlphaFoldDB" id="Q86GC1"/>
<protein>
    <submittedName>
        <fullName evidence="2">DUF2780 domain-containing protein</fullName>
    </submittedName>
</protein>
<evidence type="ECO:0000313" key="4">
    <source>
        <dbReference type="WormBase" id="T04B2.7"/>
    </source>
</evidence>
<dbReference type="OrthoDB" id="5868784at2759"/>
<keyword evidence="3" id="KW-1185">Reference proteome</keyword>
<dbReference type="PaxDb" id="6239-T04B2.7"/>
<dbReference type="SMR" id="Q86GC1"/>
<accession>Q86GC1</accession>
<feature type="compositionally biased region" description="Basic and acidic residues" evidence="1">
    <location>
        <begin position="72"/>
        <end position="84"/>
    </location>
</feature>
<feature type="compositionally biased region" description="Polar residues" evidence="1">
    <location>
        <begin position="55"/>
        <end position="64"/>
    </location>
</feature>
<dbReference type="AGR" id="WB:WBGene00011425"/>
<dbReference type="Bgee" id="WBGene00011425">
    <property type="expression patterns" value="Expressed in adult organism and 1 other cell type or tissue"/>
</dbReference>
<name>Q86GC1_CAEEL</name>
<dbReference type="GeneID" id="353431"/>
<feature type="compositionally biased region" description="Basic residues" evidence="1">
    <location>
        <begin position="1"/>
        <end position="18"/>
    </location>
</feature>
<dbReference type="PeptideAtlas" id="Q86GC1"/>
<evidence type="ECO:0000313" key="2">
    <source>
        <dbReference type="EMBL" id="CAD60422.2"/>
    </source>
</evidence>
<dbReference type="PANTHER" id="PTHR38631">
    <property type="match status" value="1"/>
</dbReference>
<dbReference type="PhylomeDB" id="Q86GC1"/>
<dbReference type="RefSeq" id="NP_872109.2">
    <property type="nucleotide sequence ID" value="NM_182309.2"/>
</dbReference>
<dbReference type="CTD" id="353431"/>
<feature type="compositionally biased region" description="Polar residues" evidence="1">
    <location>
        <begin position="85"/>
        <end position="95"/>
    </location>
</feature>
<feature type="region of interest" description="Disordered" evidence="1">
    <location>
        <begin position="1"/>
        <end position="136"/>
    </location>
</feature>
<dbReference type="KEGG" id="cel:CELE_T04B2.7"/>
<evidence type="ECO:0000256" key="1">
    <source>
        <dbReference type="SAM" id="MobiDB-lite"/>
    </source>
</evidence>
<feature type="compositionally biased region" description="Basic and acidic residues" evidence="1">
    <location>
        <begin position="96"/>
        <end position="119"/>
    </location>
</feature>